<feature type="compositionally biased region" description="Basic and acidic residues" evidence="1">
    <location>
        <begin position="31"/>
        <end position="51"/>
    </location>
</feature>
<evidence type="ECO:0000313" key="3">
    <source>
        <dbReference type="EMBL" id="KDR78764.1"/>
    </source>
</evidence>
<keyword evidence="2" id="KW-0472">Membrane</keyword>
<evidence type="ECO:0000256" key="1">
    <source>
        <dbReference type="SAM" id="MobiDB-lite"/>
    </source>
</evidence>
<feature type="region of interest" description="Disordered" evidence="1">
    <location>
        <begin position="31"/>
        <end position="55"/>
    </location>
</feature>
<keyword evidence="4" id="KW-1185">Reference proteome</keyword>
<dbReference type="EMBL" id="KL142374">
    <property type="protein sequence ID" value="KDR78764.1"/>
    <property type="molecule type" value="Genomic_DNA"/>
</dbReference>
<dbReference type="HOGENOM" id="CLU_2386327_0_0_1"/>
<accession>A0A067TFS2</accession>
<reference evidence="4" key="1">
    <citation type="journal article" date="2014" name="Proc. Natl. Acad. Sci. U.S.A.">
        <title>Extensive sampling of basidiomycete genomes demonstrates inadequacy of the white-rot/brown-rot paradigm for wood decay fungi.</title>
        <authorList>
            <person name="Riley R."/>
            <person name="Salamov A.A."/>
            <person name="Brown D.W."/>
            <person name="Nagy L.G."/>
            <person name="Floudas D."/>
            <person name="Held B.W."/>
            <person name="Levasseur A."/>
            <person name="Lombard V."/>
            <person name="Morin E."/>
            <person name="Otillar R."/>
            <person name="Lindquist E.A."/>
            <person name="Sun H."/>
            <person name="LaButti K.M."/>
            <person name="Schmutz J."/>
            <person name="Jabbour D."/>
            <person name="Luo H."/>
            <person name="Baker S.E."/>
            <person name="Pisabarro A.G."/>
            <person name="Walton J.D."/>
            <person name="Blanchette R.A."/>
            <person name="Henrissat B."/>
            <person name="Martin F."/>
            <person name="Cullen D."/>
            <person name="Hibbett D.S."/>
            <person name="Grigoriev I.V."/>
        </authorList>
    </citation>
    <scope>NUCLEOTIDE SEQUENCE [LARGE SCALE GENOMIC DNA]</scope>
    <source>
        <strain evidence="4">CBS 339.88</strain>
    </source>
</reference>
<proteinExistence type="predicted"/>
<evidence type="ECO:0000313" key="4">
    <source>
        <dbReference type="Proteomes" id="UP000027222"/>
    </source>
</evidence>
<sequence>MISIDPNILVVLSPPGLHEDRVREYLFSSAENRDRRDSNGTWRRRDHDVKRHSTRQARSINAFPILTYLVLNAFYLRLPLDTYFEYFLATELSA</sequence>
<keyword evidence="2" id="KW-1133">Transmembrane helix</keyword>
<name>A0A067TFS2_GALM3</name>
<gene>
    <name evidence="3" type="ORF">GALMADRAFT_224011</name>
</gene>
<dbReference type="Proteomes" id="UP000027222">
    <property type="component" value="Unassembled WGS sequence"/>
</dbReference>
<organism evidence="3 4">
    <name type="scientific">Galerina marginata (strain CBS 339.88)</name>
    <dbReference type="NCBI Taxonomy" id="685588"/>
    <lineage>
        <taxon>Eukaryota</taxon>
        <taxon>Fungi</taxon>
        <taxon>Dikarya</taxon>
        <taxon>Basidiomycota</taxon>
        <taxon>Agaricomycotina</taxon>
        <taxon>Agaricomycetes</taxon>
        <taxon>Agaricomycetidae</taxon>
        <taxon>Agaricales</taxon>
        <taxon>Agaricineae</taxon>
        <taxon>Strophariaceae</taxon>
        <taxon>Galerina</taxon>
    </lineage>
</organism>
<feature type="transmembrane region" description="Helical" evidence="2">
    <location>
        <begin position="60"/>
        <end position="78"/>
    </location>
</feature>
<evidence type="ECO:0000256" key="2">
    <source>
        <dbReference type="SAM" id="Phobius"/>
    </source>
</evidence>
<keyword evidence="2" id="KW-0812">Transmembrane</keyword>
<protein>
    <submittedName>
        <fullName evidence="3">Uncharacterized protein</fullName>
    </submittedName>
</protein>
<dbReference type="AlphaFoldDB" id="A0A067TFS2"/>